<feature type="region of interest" description="Disordered" evidence="1">
    <location>
        <begin position="184"/>
        <end position="243"/>
    </location>
</feature>
<name>W2Y5A0_PHYNI</name>
<protein>
    <submittedName>
        <fullName evidence="2">Uncharacterized protein</fullName>
    </submittedName>
</protein>
<feature type="compositionally biased region" description="Polar residues" evidence="1">
    <location>
        <begin position="262"/>
        <end position="272"/>
    </location>
</feature>
<feature type="compositionally biased region" description="Basic and acidic residues" evidence="1">
    <location>
        <begin position="66"/>
        <end position="89"/>
    </location>
</feature>
<evidence type="ECO:0000313" key="3">
    <source>
        <dbReference type="Proteomes" id="UP000018948"/>
    </source>
</evidence>
<feature type="region of interest" description="Disordered" evidence="1">
    <location>
        <begin position="1"/>
        <end position="112"/>
    </location>
</feature>
<proteinExistence type="predicted"/>
<accession>W2Y5A0</accession>
<dbReference type="AlphaFoldDB" id="W2Y5A0"/>
<sequence length="434" mass="45394">MSSHGWSGEGLGEEAEEGLSRWAPPLETETPPPAEIREDKDEEQAGRPVEDDAGGRTPTGGGSIEGSERGTPRRTEPRVECREARRDGGTLRSEPLSPRARRMAESVLDTPRGREMFNQFLARLARQPAPSEEPAPARMTTGATGDAVTSTPRARQRDAFSYDASRPSLPLVGEMQGEVPTVTPAGAALNARGTTRHTPPRVGERHDVARTPYPEGGTPRRQGGTPAGAAETPTRRAGTPTSDSALQEMLVNTFSRALQRLSDSAGTPTRTPQPAEARPVSRPVPVSSGNAFVDQTRPVSTPMLGYQGSMVPRMALPAPASAPVGMPMAAIPSYGGVTIQAPNTSRNDGGDGAARLGALYPPFQPPITPTAGWSSSGMLPAWSAAPATQTPASAGGLGLGRSFGGQEGGYSMHSAYPQRPMVSRTLGHGGDYAA</sequence>
<dbReference type="Proteomes" id="UP000018948">
    <property type="component" value="Unassembled WGS sequence"/>
</dbReference>
<gene>
    <name evidence="2" type="ORF">F442_21100</name>
</gene>
<comment type="caution">
    <text evidence="2">The sequence shown here is derived from an EMBL/GenBank/DDBJ whole genome shotgun (WGS) entry which is preliminary data.</text>
</comment>
<reference evidence="2 3" key="1">
    <citation type="submission" date="2013-11" db="EMBL/GenBank/DDBJ databases">
        <title>The Genome Sequence of Phytophthora parasitica P10297.</title>
        <authorList>
            <consortium name="The Broad Institute Genomics Platform"/>
            <person name="Russ C."/>
            <person name="Tyler B."/>
            <person name="Panabieres F."/>
            <person name="Shan W."/>
            <person name="Tripathy S."/>
            <person name="Grunwald N."/>
            <person name="Machado M."/>
            <person name="Johnson C.S."/>
            <person name="Walker B."/>
            <person name="Young S.K."/>
            <person name="Zeng Q."/>
            <person name="Gargeya S."/>
            <person name="Fitzgerald M."/>
            <person name="Haas B."/>
            <person name="Abouelleil A."/>
            <person name="Allen A.W."/>
            <person name="Alvarado L."/>
            <person name="Arachchi H.M."/>
            <person name="Berlin A.M."/>
            <person name="Chapman S.B."/>
            <person name="Gainer-Dewar J."/>
            <person name="Goldberg J."/>
            <person name="Griggs A."/>
            <person name="Gujja S."/>
            <person name="Hansen M."/>
            <person name="Howarth C."/>
            <person name="Imamovic A."/>
            <person name="Ireland A."/>
            <person name="Larimer J."/>
            <person name="McCowan C."/>
            <person name="Murphy C."/>
            <person name="Pearson M."/>
            <person name="Poon T.W."/>
            <person name="Priest M."/>
            <person name="Roberts A."/>
            <person name="Saif S."/>
            <person name="Shea T."/>
            <person name="Sisk P."/>
            <person name="Sykes S."/>
            <person name="Wortman J."/>
            <person name="Nusbaum C."/>
            <person name="Birren B."/>
        </authorList>
    </citation>
    <scope>NUCLEOTIDE SEQUENCE [LARGE SCALE GENOMIC DNA]</scope>
    <source>
        <strain evidence="2 3">P10297</strain>
    </source>
</reference>
<feature type="compositionally biased region" description="Polar residues" evidence="1">
    <location>
        <begin position="141"/>
        <end position="153"/>
    </location>
</feature>
<feature type="region of interest" description="Disordered" evidence="1">
    <location>
        <begin position="262"/>
        <end position="296"/>
    </location>
</feature>
<organism evidence="2 3">
    <name type="scientific">Phytophthora nicotianae P10297</name>
    <dbReference type="NCBI Taxonomy" id="1317064"/>
    <lineage>
        <taxon>Eukaryota</taxon>
        <taxon>Sar</taxon>
        <taxon>Stramenopiles</taxon>
        <taxon>Oomycota</taxon>
        <taxon>Peronosporomycetes</taxon>
        <taxon>Peronosporales</taxon>
        <taxon>Peronosporaceae</taxon>
        <taxon>Phytophthora</taxon>
    </lineage>
</organism>
<dbReference type="EMBL" id="ANIY01004377">
    <property type="protein sequence ID" value="ETP29798.1"/>
    <property type="molecule type" value="Genomic_DNA"/>
</dbReference>
<feature type="region of interest" description="Disordered" evidence="1">
    <location>
        <begin position="126"/>
        <end position="171"/>
    </location>
</feature>
<evidence type="ECO:0000256" key="1">
    <source>
        <dbReference type="SAM" id="MobiDB-lite"/>
    </source>
</evidence>
<feature type="compositionally biased region" description="Basic and acidic residues" evidence="1">
    <location>
        <begin position="35"/>
        <end position="54"/>
    </location>
</feature>
<dbReference type="OrthoDB" id="133225at2759"/>
<evidence type="ECO:0000313" key="2">
    <source>
        <dbReference type="EMBL" id="ETP29798.1"/>
    </source>
</evidence>